<accession>A0A7V1CXS7</accession>
<keyword evidence="2" id="KW-0812">Transmembrane</keyword>
<evidence type="ECO:0000256" key="2">
    <source>
        <dbReference type="SAM" id="Phobius"/>
    </source>
</evidence>
<dbReference type="RefSeq" id="WP_304181293.1">
    <property type="nucleotide sequence ID" value="NZ_DRGM01000079.1"/>
</dbReference>
<dbReference type="PANTHER" id="PTHR34473:SF2">
    <property type="entry name" value="UPF0699 TRANSMEMBRANE PROTEIN YDBT"/>
    <property type="match status" value="1"/>
</dbReference>
<keyword evidence="2" id="KW-0472">Membrane</keyword>
<dbReference type="PANTHER" id="PTHR34473">
    <property type="entry name" value="UPF0699 TRANSMEMBRANE PROTEIN YDBS"/>
    <property type="match status" value="1"/>
</dbReference>
<feature type="transmembrane region" description="Helical" evidence="2">
    <location>
        <begin position="34"/>
        <end position="54"/>
    </location>
</feature>
<dbReference type="Proteomes" id="UP000886188">
    <property type="component" value="Unassembled WGS sequence"/>
</dbReference>
<reference evidence="4" key="1">
    <citation type="journal article" date="2020" name="mSystems">
        <title>Genome- and Community-Level Interaction Insights into Carbon Utilization and Element Cycling Functions of Hydrothermarchaeota in Hydrothermal Sediment.</title>
        <authorList>
            <person name="Zhou Z."/>
            <person name="Liu Y."/>
            <person name="Xu W."/>
            <person name="Pan J."/>
            <person name="Luo Z.H."/>
            <person name="Li M."/>
        </authorList>
    </citation>
    <scope>NUCLEOTIDE SEQUENCE [LARGE SCALE GENOMIC DNA]</scope>
    <source>
        <strain evidence="4">HyVt-346</strain>
    </source>
</reference>
<sequence>MFENQQLDALPQHQQIIFKPLAAKALLHAQLNWLLFYIPLMVVLAVICFFNQAFAAFAQTPLLIALPIILVISLAYNVVSIRLKGIAIREHDIAYRKGVIWQQVTILPFSRVQHTEIHRGPLERKMGLASLRLYSAGGMSADLNISGLSHDDCKNIRQFVQKYIERGQAVNNASTQTDDHPLAPDESLNG</sequence>
<organism evidence="4">
    <name type="scientific">Pseudoalteromonas prydzensis</name>
    <dbReference type="NCBI Taxonomy" id="182141"/>
    <lineage>
        <taxon>Bacteria</taxon>
        <taxon>Pseudomonadati</taxon>
        <taxon>Pseudomonadota</taxon>
        <taxon>Gammaproteobacteria</taxon>
        <taxon>Alteromonadales</taxon>
        <taxon>Pseudoalteromonadaceae</taxon>
        <taxon>Pseudoalteromonas</taxon>
    </lineage>
</organism>
<evidence type="ECO:0000313" key="4">
    <source>
        <dbReference type="EMBL" id="HEA16291.1"/>
    </source>
</evidence>
<feature type="region of interest" description="Disordered" evidence="1">
    <location>
        <begin position="170"/>
        <end position="190"/>
    </location>
</feature>
<gene>
    <name evidence="4" type="ORF">ENH88_07565</name>
</gene>
<name>A0A7V1CXS7_9GAMM</name>
<dbReference type="AlphaFoldDB" id="A0A7V1CXS7"/>
<dbReference type="Pfam" id="PF03703">
    <property type="entry name" value="bPH_2"/>
    <property type="match status" value="1"/>
</dbReference>
<comment type="caution">
    <text evidence="4">The sequence shown here is derived from an EMBL/GenBank/DDBJ whole genome shotgun (WGS) entry which is preliminary data.</text>
</comment>
<dbReference type="InterPro" id="IPR005182">
    <property type="entry name" value="YdbS-like_PH"/>
</dbReference>
<evidence type="ECO:0000256" key="1">
    <source>
        <dbReference type="SAM" id="MobiDB-lite"/>
    </source>
</evidence>
<protein>
    <submittedName>
        <fullName evidence="4">PH domain-containing protein</fullName>
    </submittedName>
</protein>
<keyword evidence="2" id="KW-1133">Transmembrane helix</keyword>
<dbReference type="EMBL" id="DRGM01000079">
    <property type="protein sequence ID" value="HEA16291.1"/>
    <property type="molecule type" value="Genomic_DNA"/>
</dbReference>
<proteinExistence type="predicted"/>
<feature type="transmembrane region" description="Helical" evidence="2">
    <location>
        <begin position="60"/>
        <end position="79"/>
    </location>
</feature>
<evidence type="ECO:0000259" key="3">
    <source>
        <dbReference type="Pfam" id="PF03703"/>
    </source>
</evidence>
<feature type="domain" description="YdbS-like PH" evidence="3">
    <location>
        <begin position="85"/>
        <end position="150"/>
    </location>
</feature>